<feature type="domain" description="DUF7730" evidence="3">
    <location>
        <begin position="234"/>
        <end position="307"/>
    </location>
</feature>
<feature type="region of interest" description="Disordered" evidence="1">
    <location>
        <begin position="93"/>
        <end position="113"/>
    </location>
</feature>
<dbReference type="EMBL" id="CABFOC020000074">
    <property type="protein sequence ID" value="CAH0057630.1"/>
    <property type="molecule type" value="Genomic_DNA"/>
</dbReference>
<dbReference type="PANTHER" id="PTHR38790:SF4">
    <property type="entry name" value="2EXR DOMAIN-CONTAINING PROTEIN"/>
    <property type="match status" value="1"/>
</dbReference>
<accession>A0A9N9ZJD2</accession>
<dbReference type="AlphaFoldDB" id="A0A9N9ZJD2"/>
<dbReference type="Pfam" id="PF24864">
    <property type="entry name" value="DUF7730"/>
    <property type="match status" value="1"/>
</dbReference>
<reference evidence="5" key="1">
    <citation type="submission" date="2019-06" db="EMBL/GenBank/DDBJ databases">
        <authorList>
            <person name="Broberg M."/>
        </authorList>
    </citation>
    <scope>NUCLEOTIDE SEQUENCE [LARGE SCALE GENOMIC DNA]</scope>
</reference>
<dbReference type="Proteomes" id="UP000775872">
    <property type="component" value="Unassembled WGS sequence"/>
</dbReference>
<comment type="caution">
    <text evidence="4">The sequence shown here is derived from an EMBL/GenBank/DDBJ whole genome shotgun (WGS) entry which is preliminary data.</text>
</comment>
<evidence type="ECO:0000256" key="1">
    <source>
        <dbReference type="SAM" id="MobiDB-lite"/>
    </source>
</evidence>
<gene>
    <name evidence="4" type="ORF">CSOL1703_00007418</name>
</gene>
<keyword evidence="2" id="KW-0472">Membrane</keyword>
<name>A0A9N9ZJD2_9HYPO</name>
<sequence length="471" mass="53456">MRQMKKTVTFRDIWIDRHRNGVAVTLARFALVTLVDILFIICRPFSIIIQLMFDALRSVFTRVQRHARRWHGATSNSGLFQAHSPEHLLQPIPGPAPINIKDNQTDSKPNGRFFSMLPPEVRRRILVHAFGRRTMHMHVKFQSPWALADAEPQDMAAHARLEPFIRHDQPQRWIWYGCVCHRSEPEDDPLSLGRTRSWPVKQRSYFLDGCLKGEGTCSKWPGAWPSKCQIGATGWLRTCRQAYVEGMEVLYRTNTIQIASRPLLRGLHDILPSTPLSLLTSLELVWHPFSLPVTEGFRGYRSQTKEKTILPSLIYLRICIVGLDLNSHSEFRRFLSELDPAVEPMEEVAPKQLEQFDMLVKRIAPASANVTISLENLPFYQAAEAHLIKKQGSGITRPQISELGGLKYWRQISMAEDKTLTPQRIEEGEVLSQALGGYWVHIAEEVVEGGISAPTVAGGGYVEPLKYQLGG</sequence>
<keyword evidence="5" id="KW-1185">Reference proteome</keyword>
<evidence type="ECO:0000313" key="5">
    <source>
        <dbReference type="Proteomes" id="UP000775872"/>
    </source>
</evidence>
<dbReference type="InterPro" id="IPR056632">
    <property type="entry name" value="DUF7730"/>
</dbReference>
<keyword evidence="2" id="KW-1133">Transmembrane helix</keyword>
<reference evidence="4 5" key="2">
    <citation type="submission" date="2021-10" db="EMBL/GenBank/DDBJ databases">
        <authorList>
            <person name="Piombo E."/>
        </authorList>
    </citation>
    <scope>NUCLEOTIDE SEQUENCE [LARGE SCALE GENOMIC DNA]</scope>
</reference>
<evidence type="ECO:0000259" key="3">
    <source>
        <dbReference type="Pfam" id="PF24864"/>
    </source>
</evidence>
<feature type="transmembrane region" description="Helical" evidence="2">
    <location>
        <begin position="21"/>
        <end position="41"/>
    </location>
</feature>
<evidence type="ECO:0000313" key="4">
    <source>
        <dbReference type="EMBL" id="CAH0057630.1"/>
    </source>
</evidence>
<evidence type="ECO:0000256" key="2">
    <source>
        <dbReference type="SAM" id="Phobius"/>
    </source>
</evidence>
<keyword evidence="2" id="KW-0812">Transmembrane</keyword>
<organism evidence="4 5">
    <name type="scientific">Clonostachys solani</name>
    <dbReference type="NCBI Taxonomy" id="160281"/>
    <lineage>
        <taxon>Eukaryota</taxon>
        <taxon>Fungi</taxon>
        <taxon>Dikarya</taxon>
        <taxon>Ascomycota</taxon>
        <taxon>Pezizomycotina</taxon>
        <taxon>Sordariomycetes</taxon>
        <taxon>Hypocreomycetidae</taxon>
        <taxon>Hypocreales</taxon>
        <taxon>Bionectriaceae</taxon>
        <taxon>Clonostachys</taxon>
    </lineage>
</organism>
<dbReference type="PANTHER" id="PTHR38790">
    <property type="entry name" value="2EXR DOMAIN-CONTAINING PROTEIN-RELATED"/>
    <property type="match status" value="1"/>
</dbReference>
<protein>
    <recommendedName>
        <fullName evidence="3">DUF7730 domain-containing protein</fullName>
    </recommendedName>
</protein>
<proteinExistence type="predicted"/>
<dbReference type="OrthoDB" id="5146777at2759"/>